<name>A0ABX7QSP2_9GAMM</name>
<dbReference type="EMBL" id="CP071503">
    <property type="protein sequence ID" value="QSX34473.1"/>
    <property type="molecule type" value="Genomic_DNA"/>
</dbReference>
<dbReference type="RefSeq" id="WP_207355675.1">
    <property type="nucleotide sequence ID" value="NZ_CP071503.1"/>
</dbReference>
<evidence type="ECO:0000313" key="1">
    <source>
        <dbReference type="EMBL" id="QSX34473.1"/>
    </source>
</evidence>
<sequence>MKELDDNKLNNEEIKLDEEALALLSFIAIGEQTIAEKSQSYEELVTFISEI</sequence>
<keyword evidence="2" id="KW-1185">Reference proteome</keyword>
<protein>
    <submittedName>
        <fullName evidence="1">Uncharacterized protein</fullName>
    </submittedName>
</protein>
<gene>
    <name evidence="1" type="ORF">JYB87_04275</name>
</gene>
<reference evidence="1 2" key="1">
    <citation type="submission" date="2021-03" db="EMBL/GenBank/DDBJ databases">
        <title>Novel species identification of genus Shewanella.</title>
        <authorList>
            <person name="Liu G."/>
            <person name="Zhang Q."/>
        </authorList>
    </citation>
    <scope>NUCLEOTIDE SEQUENCE [LARGE SCALE GENOMIC DNA]</scope>
    <source>
        <strain evidence="1 2">FJAT-51800</strain>
    </source>
</reference>
<dbReference type="Proteomes" id="UP000662770">
    <property type="component" value="Chromosome"/>
</dbReference>
<accession>A0ABX7QSP2</accession>
<organism evidence="1 2">
    <name type="scientific">Shewanella avicenniae</name>
    <dbReference type="NCBI Taxonomy" id="2814294"/>
    <lineage>
        <taxon>Bacteria</taxon>
        <taxon>Pseudomonadati</taxon>
        <taxon>Pseudomonadota</taxon>
        <taxon>Gammaproteobacteria</taxon>
        <taxon>Alteromonadales</taxon>
        <taxon>Shewanellaceae</taxon>
        <taxon>Shewanella</taxon>
    </lineage>
</organism>
<evidence type="ECO:0000313" key="2">
    <source>
        <dbReference type="Proteomes" id="UP000662770"/>
    </source>
</evidence>
<proteinExistence type="predicted"/>